<reference evidence="1 2" key="1">
    <citation type="submission" date="2021-05" db="EMBL/GenBank/DDBJ databases">
        <title>Complete Genome Sequence of Latilactobacillus sp. Strain WDN19, a High D-Aspartate-producing Lactic Acid Bacterium Isolated from a Japanese Pickle.</title>
        <authorList>
            <person name="Kajitani K."/>
            <person name="Takahashi S."/>
        </authorList>
    </citation>
    <scope>NUCLEOTIDE SEQUENCE [LARGE SCALE GENOMIC DNA]</scope>
    <source>
        <strain evidence="1 2">WDN19</strain>
        <plasmid evidence="1 2">WDN19_con2</plasmid>
    </source>
</reference>
<gene>
    <name evidence="1" type="ORF">LTWDN19_20850</name>
</gene>
<dbReference type="RefSeq" id="WP_035147624.1">
    <property type="nucleotide sequence ID" value="NZ_AP024686.1"/>
</dbReference>
<accession>A0ABM7QYI6</accession>
<keyword evidence="2" id="KW-1185">Reference proteome</keyword>
<dbReference type="Proteomes" id="UP000825100">
    <property type="component" value="Plasmid WDN19_con2"/>
</dbReference>
<evidence type="ECO:0000313" key="1">
    <source>
        <dbReference type="EMBL" id="BCX31518.1"/>
    </source>
</evidence>
<name>A0ABM7QYI6_LATCU</name>
<dbReference type="EMBL" id="AP024686">
    <property type="protein sequence ID" value="BCX31518.1"/>
    <property type="molecule type" value="Genomic_DNA"/>
</dbReference>
<protein>
    <submittedName>
        <fullName evidence="1">Uncharacterized protein</fullName>
    </submittedName>
</protein>
<evidence type="ECO:0000313" key="2">
    <source>
        <dbReference type="Proteomes" id="UP000825100"/>
    </source>
</evidence>
<keyword evidence="1" id="KW-0614">Plasmid</keyword>
<organism evidence="1 2">
    <name type="scientific">Latilactobacillus curvatus</name>
    <name type="common">Lactobacillus curvatus</name>
    <dbReference type="NCBI Taxonomy" id="28038"/>
    <lineage>
        <taxon>Bacteria</taxon>
        <taxon>Bacillati</taxon>
        <taxon>Bacillota</taxon>
        <taxon>Bacilli</taxon>
        <taxon>Lactobacillales</taxon>
        <taxon>Lactobacillaceae</taxon>
        <taxon>Latilactobacillus</taxon>
    </lineage>
</organism>
<geneLocation type="plasmid" evidence="1 2">
    <name>WDN19_con2</name>
</geneLocation>
<sequence>MAKKGLLDRKIQGAIKPEEKFEEVANGIVEKENISIEENRAARLKKSFKNQKATIKLSSETKKDLDVLKSMEKIKFDYEIIQLLADAYVRNLSTEDQRRFTVLRENS</sequence>
<proteinExistence type="predicted"/>